<feature type="coiled-coil region" evidence="1">
    <location>
        <begin position="237"/>
        <end position="271"/>
    </location>
</feature>
<feature type="coiled-coil region" evidence="1">
    <location>
        <begin position="28"/>
        <end position="126"/>
    </location>
</feature>
<reference evidence="2 3" key="1">
    <citation type="submission" date="2023-11" db="EMBL/GenBank/DDBJ databases">
        <authorList>
            <person name="Okamura Y."/>
        </authorList>
    </citation>
    <scope>NUCLEOTIDE SEQUENCE [LARGE SCALE GENOMIC DNA]</scope>
</reference>
<keyword evidence="1" id="KW-0175">Coiled coil</keyword>
<gene>
    <name evidence="2" type="ORF">LNINA_LOCUS5264</name>
</gene>
<evidence type="ECO:0000313" key="3">
    <source>
        <dbReference type="Proteomes" id="UP001497472"/>
    </source>
</evidence>
<accession>A0AAV1J9F2</accession>
<proteinExistence type="predicted"/>
<name>A0AAV1J9F2_9NEOP</name>
<protein>
    <submittedName>
        <fullName evidence="2">Uncharacterized protein</fullName>
    </submittedName>
</protein>
<dbReference type="AlphaFoldDB" id="A0AAV1J9F2"/>
<comment type="caution">
    <text evidence="2">The sequence shown here is derived from an EMBL/GenBank/DDBJ whole genome shotgun (WGS) entry which is preliminary data.</text>
</comment>
<evidence type="ECO:0000256" key="1">
    <source>
        <dbReference type="SAM" id="Coils"/>
    </source>
</evidence>
<keyword evidence="3" id="KW-1185">Reference proteome</keyword>
<sequence length="377" mass="43351">MENSTFGNKTDMEESIMNENYYSLKKQYDILARNFDSLQHELQETKRNFQNALDVEGQLNADFETYQVEEQKRKNELTSRISFLKDEISALQTECSQTAEQNIELVQVLEKENQRLKEEQAFNNKSPEKNSEIIDEIRNKLTLATSESASVKAALDEVKAESSLWQSKVDELLTEMGEIRAAADIRREEIRNATEREATALLELAEAKAMLHQVPSVDLEPHAVKGNSVFAEVEDKRQEMAKNVIQMKQTNTRLRRELANKQAELEALEHEKQTIWVQQVDAATQYGRDLIENYEETIAQLEKLGENQWHEISRGLLKLCEHPRWQPGVLEHLKNEREKLQAEVLAKSAAQLASAVQIRDLRKKVSLQTIDSKSNVS</sequence>
<organism evidence="2 3">
    <name type="scientific">Leptosia nina</name>
    <dbReference type="NCBI Taxonomy" id="320188"/>
    <lineage>
        <taxon>Eukaryota</taxon>
        <taxon>Metazoa</taxon>
        <taxon>Ecdysozoa</taxon>
        <taxon>Arthropoda</taxon>
        <taxon>Hexapoda</taxon>
        <taxon>Insecta</taxon>
        <taxon>Pterygota</taxon>
        <taxon>Neoptera</taxon>
        <taxon>Endopterygota</taxon>
        <taxon>Lepidoptera</taxon>
        <taxon>Glossata</taxon>
        <taxon>Ditrysia</taxon>
        <taxon>Papilionoidea</taxon>
        <taxon>Pieridae</taxon>
        <taxon>Pierinae</taxon>
        <taxon>Leptosia</taxon>
    </lineage>
</organism>
<evidence type="ECO:0000313" key="2">
    <source>
        <dbReference type="EMBL" id="CAK1545639.1"/>
    </source>
</evidence>
<dbReference type="EMBL" id="CAVLEF010000007">
    <property type="protein sequence ID" value="CAK1545639.1"/>
    <property type="molecule type" value="Genomic_DNA"/>
</dbReference>
<dbReference type="Proteomes" id="UP001497472">
    <property type="component" value="Unassembled WGS sequence"/>
</dbReference>